<feature type="region of interest" description="Disordered" evidence="1">
    <location>
        <begin position="1"/>
        <end position="224"/>
    </location>
</feature>
<feature type="compositionally biased region" description="Polar residues" evidence="1">
    <location>
        <begin position="96"/>
        <end position="124"/>
    </location>
</feature>
<dbReference type="RefSeq" id="XP_049152693.1">
    <property type="nucleotide sequence ID" value="XM_049295546.1"/>
</dbReference>
<feature type="compositionally biased region" description="Basic and acidic residues" evidence="1">
    <location>
        <begin position="14"/>
        <end position="23"/>
    </location>
</feature>
<feature type="compositionally biased region" description="Basic and acidic residues" evidence="1">
    <location>
        <begin position="74"/>
        <end position="92"/>
    </location>
</feature>
<evidence type="ECO:0000313" key="3">
    <source>
        <dbReference type="Proteomes" id="UP000830671"/>
    </source>
</evidence>
<dbReference type="GeneID" id="73350556"/>
<evidence type="ECO:0000256" key="1">
    <source>
        <dbReference type="SAM" id="MobiDB-lite"/>
    </source>
</evidence>
<dbReference type="Proteomes" id="UP000830671">
    <property type="component" value="Chromosome 9"/>
</dbReference>
<sequence length="303" mass="33515">MSGADKSFSYAEYLHPDDAHLDDPFDPQPTDGDGLEFHTDEDMSAGDQGMSVEEGLAHQMSPPHPETPSVAFEDLDKLFDDHDQEIRAKIEGADGATTTDGPSDNLQQASSTNDTVYDSASKIQAFTDDAPRNTAPKSVLSKISRSREIESADRISSPMSSSNAARTEEATGAETPDNETSPGETTDIEMSDIVTPASSSYSILDDDIIDESPSKDAKSDRREGGRIRKCPCLRCHGQGKPKTRETIRAHLSADKIERHNMLEKPLGECRRCRGIDRRKCYQWPENYKACSECTRYKELCSWE</sequence>
<keyword evidence="3" id="KW-1185">Reference proteome</keyword>
<evidence type="ECO:0000313" key="2">
    <source>
        <dbReference type="EMBL" id="UQC91094.1"/>
    </source>
</evidence>
<feature type="compositionally biased region" description="Basic and acidic residues" evidence="1">
    <location>
        <begin position="212"/>
        <end position="224"/>
    </location>
</feature>
<dbReference type="AlphaFoldDB" id="A0A9Q8T866"/>
<gene>
    <name evidence="2" type="ORF">CLUP02_16628</name>
</gene>
<name>A0A9Q8T866_9PEZI</name>
<protein>
    <submittedName>
        <fullName evidence="2">Uncharacterized protein</fullName>
    </submittedName>
</protein>
<proteinExistence type="predicted"/>
<reference evidence="2" key="1">
    <citation type="journal article" date="2021" name="Mol. Plant Microbe Interact.">
        <title>Complete Genome Sequence of the Plant-Pathogenic Fungus Colletotrichum lupini.</title>
        <authorList>
            <person name="Baroncelli R."/>
            <person name="Pensec F."/>
            <person name="Da Lio D."/>
            <person name="Boufleur T."/>
            <person name="Vicente I."/>
            <person name="Sarrocco S."/>
            <person name="Picot A."/>
            <person name="Baraldi E."/>
            <person name="Sukno S."/>
            <person name="Thon M."/>
            <person name="Le Floch G."/>
        </authorList>
    </citation>
    <scope>NUCLEOTIDE SEQUENCE</scope>
    <source>
        <strain evidence="2">IMI 504893</strain>
    </source>
</reference>
<accession>A0A9Q8T866</accession>
<organism evidence="2 3">
    <name type="scientific">Colletotrichum lupini</name>
    <dbReference type="NCBI Taxonomy" id="145971"/>
    <lineage>
        <taxon>Eukaryota</taxon>
        <taxon>Fungi</taxon>
        <taxon>Dikarya</taxon>
        <taxon>Ascomycota</taxon>
        <taxon>Pezizomycotina</taxon>
        <taxon>Sordariomycetes</taxon>
        <taxon>Hypocreomycetidae</taxon>
        <taxon>Glomerellales</taxon>
        <taxon>Glomerellaceae</taxon>
        <taxon>Colletotrichum</taxon>
        <taxon>Colletotrichum acutatum species complex</taxon>
    </lineage>
</organism>
<dbReference type="EMBL" id="CP019481">
    <property type="protein sequence ID" value="UQC91094.1"/>
    <property type="molecule type" value="Genomic_DNA"/>
</dbReference>
<dbReference type="KEGG" id="clup:CLUP02_16628"/>